<feature type="compositionally biased region" description="Basic residues" evidence="1">
    <location>
        <begin position="79"/>
        <end position="96"/>
    </location>
</feature>
<gene>
    <name evidence="2" type="ORF">HAX54_010904</name>
</gene>
<reference evidence="2 3" key="1">
    <citation type="journal article" date="2021" name="BMC Genomics">
        <title>Datura genome reveals duplications of psychoactive alkaloid biosynthetic genes and high mutation rate following tissue culture.</title>
        <authorList>
            <person name="Rajewski A."/>
            <person name="Carter-House D."/>
            <person name="Stajich J."/>
            <person name="Litt A."/>
        </authorList>
    </citation>
    <scope>NUCLEOTIDE SEQUENCE [LARGE SCALE GENOMIC DNA]</scope>
    <source>
        <strain evidence="2">AR-01</strain>
    </source>
</reference>
<comment type="caution">
    <text evidence="2">The sequence shown here is derived from an EMBL/GenBank/DDBJ whole genome shotgun (WGS) entry which is preliminary data.</text>
</comment>
<sequence length="119" mass="13470">MCMAFSRDKADLSDGKAALVKRRATDRRMAPVGHACKRWDDSARRWHGQVLGEGKASLRKMHGTGKDSRGKPACAQGRWHARRARRWHARRHRRWHAQTPDKLGGGPGQGRRTRADLAT</sequence>
<evidence type="ECO:0000313" key="2">
    <source>
        <dbReference type="EMBL" id="MCE5167571.1"/>
    </source>
</evidence>
<protein>
    <submittedName>
        <fullName evidence="2">Uncharacterized protein</fullName>
    </submittedName>
</protein>
<evidence type="ECO:0000313" key="3">
    <source>
        <dbReference type="Proteomes" id="UP000823775"/>
    </source>
</evidence>
<accession>A0ABS8YAZ0</accession>
<organism evidence="2 3">
    <name type="scientific">Datura stramonium</name>
    <name type="common">Jimsonweed</name>
    <name type="synonym">Common thornapple</name>
    <dbReference type="NCBI Taxonomy" id="4076"/>
    <lineage>
        <taxon>Eukaryota</taxon>
        <taxon>Viridiplantae</taxon>
        <taxon>Streptophyta</taxon>
        <taxon>Embryophyta</taxon>
        <taxon>Tracheophyta</taxon>
        <taxon>Spermatophyta</taxon>
        <taxon>Magnoliopsida</taxon>
        <taxon>eudicotyledons</taxon>
        <taxon>Gunneridae</taxon>
        <taxon>Pentapetalae</taxon>
        <taxon>asterids</taxon>
        <taxon>lamiids</taxon>
        <taxon>Solanales</taxon>
        <taxon>Solanaceae</taxon>
        <taxon>Solanoideae</taxon>
        <taxon>Datureae</taxon>
        <taxon>Datura</taxon>
    </lineage>
</organism>
<proteinExistence type="predicted"/>
<keyword evidence="3" id="KW-1185">Reference proteome</keyword>
<name>A0ABS8YAZ0_DATST</name>
<feature type="non-terminal residue" evidence="2">
    <location>
        <position position="119"/>
    </location>
</feature>
<dbReference type="EMBL" id="JACEIK010160837">
    <property type="protein sequence ID" value="MCE5167571.1"/>
    <property type="molecule type" value="Genomic_DNA"/>
</dbReference>
<evidence type="ECO:0000256" key="1">
    <source>
        <dbReference type="SAM" id="MobiDB-lite"/>
    </source>
</evidence>
<feature type="region of interest" description="Disordered" evidence="1">
    <location>
        <begin position="52"/>
        <end position="119"/>
    </location>
</feature>
<dbReference type="Proteomes" id="UP000823775">
    <property type="component" value="Unassembled WGS sequence"/>
</dbReference>